<dbReference type="AlphaFoldDB" id="A0AAN6X3G5"/>
<feature type="region of interest" description="Disordered" evidence="1">
    <location>
        <begin position="40"/>
        <end position="62"/>
    </location>
</feature>
<keyword evidence="3" id="KW-1185">Reference proteome</keyword>
<dbReference type="EMBL" id="MU864354">
    <property type="protein sequence ID" value="KAK4192571.1"/>
    <property type="molecule type" value="Genomic_DNA"/>
</dbReference>
<dbReference type="Proteomes" id="UP001302126">
    <property type="component" value="Unassembled WGS sequence"/>
</dbReference>
<gene>
    <name evidence="2" type="ORF">QBC35DRAFT_227753</name>
</gene>
<evidence type="ECO:0000313" key="3">
    <source>
        <dbReference type="Proteomes" id="UP001302126"/>
    </source>
</evidence>
<organism evidence="2 3">
    <name type="scientific">Podospora australis</name>
    <dbReference type="NCBI Taxonomy" id="1536484"/>
    <lineage>
        <taxon>Eukaryota</taxon>
        <taxon>Fungi</taxon>
        <taxon>Dikarya</taxon>
        <taxon>Ascomycota</taxon>
        <taxon>Pezizomycotina</taxon>
        <taxon>Sordariomycetes</taxon>
        <taxon>Sordariomycetidae</taxon>
        <taxon>Sordariales</taxon>
        <taxon>Podosporaceae</taxon>
        <taxon>Podospora</taxon>
    </lineage>
</organism>
<reference evidence="2" key="1">
    <citation type="journal article" date="2023" name="Mol. Phylogenet. Evol.">
        <title>Genome-scale phylogeny and comparative genomics of the fungal order Sordariales.</title>
        <authorList>
            <person name="Hensen N."/>
            <person name="Bonometti L."/>
            <person name="Westerberg I."/>
            <person name="Brannstrom I.O."/>
            <person name="Guillou S."/>
            <person name="Cros-Aarteil S."/>
            <person name="Calhoun S."/>
            <person name="Haridas S."/>
            <person name="Kuo A."/>
            <person name="Mondo S."/>
            <person name="Pangilinan J."/>
            <person name="Riley R."/>
            <person name="LaButti K."/>
            <person name="Andreopoulos B."/>
            <person name="Lipzen A."/>
            <person name="Chen C."/>
            <person name="Yan M."/>
            <person name="Daum C."/>
            <person name="Ng V."/>
            <person name="Clum A."/>
            <person name="Steindorff A."/>
            <person name="Ohm R.A."/>
            <person name="Martin F."/>
            <person name="Silar P."/>
            <person name="Natvig D.O."/>
            <person name="Lalanne C."/>
            <person name="Gautier V."/>
            <person name="Ament-Velasquez S.L."/>
            <person name="Kruys A."/>
            <person name="Hutchinson M.I."/>
            <person name="Powell A.J."/>
            <person name="Barry K."/>
            <person name="Miller A.N."/>
            <person name="Grigoriev I.V."/>
            <person name="Debuchy R."/>
            <person name="Gladieux P."/>
            <person name="Hiltunen Thoren M."/>
            <person name="Johannesson H."/>
        </authorList>
    </citation>
    <scope>NUCLEOTIDE SEQUENCE</scope>
    <source>
        <strain evidence="2">PSN309</strain>
    </source>
</reference>
<evidence type="ECO:0000313" key="2">
    <source>
        <dbReference type="EMBL" id="KAK4192571.1"/>
    </source>
</evidence>
<protein>
    <submittedName>
        <fullName evidence="2">Uncharacterized protein</fullName>
    </submittedName>
</protein>
<evidence type="ECO:0000256" key="1">
    <source>
        <dbReference type="SAM" id="MobiDB-lite"/>
    </source>
</evidence>
<sequence>MFHSIVFKTAATLLVPFELEGASCERMSLLITVNQSIQRNEPTGDVSEGRRPSPCTSPMRGKDRFGYELMQSQIIRWYHAKL</sequence>
<reference evidence="2" key="2">
    <citation type="submission" date="2023-05" db="EMBL/GenBank/DDBJ databases">
        <authorList>
            <consortium name="Lawrence Berkeley National Laboratory"/>
            <person name="Steindorff A."/>
            <person name="Hensen N."/>
            <person name="Bonometti L."/>
            <person name="Westerberg I."/>
            <person name="Brannstrom I.O."/>
            <person name="Guillou S."/>
            <person name="Cros-Aarteil S."/>
            <person name="Calhoun S."/>
            <person name="Haridas S."/>
            <person name="Kuo A."/>
            <person name="Mondo S."/>
            <person name="Pangilinan J."/>
            <person name="Riley R."/>
            <person name="Labutti K."/>
            <person name="Andreopoulos B."/>
            <person name="Lipzen A."/>
            <person name="Chen C."/>
            <person name="Yanf M."/>
            <person name="Daum C."/>
            <person name="Ng V."/>
            <person name="Clum A."/>
            <person name="Ohm R."/>
            <person name="Martin F."/>
            <person name="Silar P."/>
            <person name="Natvig D."/>
            <person name="Lalanne C."/>
            <person name="Gautier V."/>
            <person name="Ament-Velasquez S.L."/>
            <person name="Kruys A."/>
            <person name="Hutchinson M.I."/>
            <person name="Powell A.J."/>
            <person name="Barry K."/>
            <person name="Miller A.N."/>
            <person name="Grigoriev I.V."/>
            <person name="Debuchy R."/>
            <person name="Gladieux P."/>
            <person name="Thoren M.H."/>
            <person name="Johannesson H."/>
        </authorList>
    </citation>
    <scope>NUCLEOTIDE SEQUENCE</scope>
    <source>
        <strain evidence="2">PSN309</strain>
    </source>
</reference>
<accession>A0AAN6X3G5</accession>
<comment type="caution">
    <text evidence="2">The sequence shown here is derived from an EMBL/GenBank/DDBJ whole genome shotgun (WGS) entry which is preliminary data.</text>
</comment>
<name>A0AAN6X3G5_9PEZI</name>
<proteinExistence type="predicted"/>